<keyword evidence="4" id="KW-0472">Membrane</keyword>
<feature type="domain" description="GH16" evidence="6">
    <location>
        <begin position="84"/>
        <end position="286"/>
    </location>
</feature>
<keyword evidence="4" id="KW-1133">Transmembrane helix</keyword>
<keyword evidence="8" id="KW-0496">Mitochondrion</keyword>
<protein>
    <recommendedName>
        <fullName evidence="6">GH16 domain-containing protein</fullName>
    </recommendedName>
</protein>
<evidence type="ECO:0000259" key="6">
    <source>
        <dbReference type="PROSITE" id="PS51762"/>
    </source>
</evidence>
<dbReference type="SUPFAM" id="SSF49899">
    <property type="entry name" value="Concanavalin A-like lectins/glucanases"/>
    <property type="match status" value="1"/>
</dbReference>
<dbReference type="GO" id="GO:0005975">
    <property type="term" value="P:carbohydrate metabolic process"/>
    <property type="evidence" value="ECO:0007669"/>
    <property type="project" value="InterPro"/>
</dbReference>
<evidence type="ECO:0000256" key="4">
    <source>
        <dbReference type="SAM" id="Phobius"/>
    </source>
</evidence>
<dbReference type="GO" id="GO:0004553">
    <property type="term" value="F:hydrolase activity, hydrolyzing O-glycosyl compounds"/>
    <property type="evidence" value="ECO:0007669"/>
    <property type="project" value="InterPro"/>
</dbReference>
<dbReference type="Gene3D" id="2.60.120.200">
    <property type="match status" value="1"/>
</dbReference>
<organism evidence="7 9">
    <name type="scientific">Plasmodiophora brassicae</name>
    <name type="common">Clubroot disease agent</name>
    <dbReference type="NCBI Taxonomy" id="37360"/>
    <lineage>
        <taxon>Eukaryota</taxon>
        <taxon>Sar</taxon>
        <taxon>Rhizaria</taxon>
        <taxon>Endomyxa</taxon>
        <taxon>Phytomyxea</taxon>
        <taxon>Plasmodiophorida</taxon>
        <taxon>Plasmodiophoridae</taxon>
        <taxon>Plasmodiophora</taxon>
    </lineage>
</organism>
<dbReference type="PANTHER" id="PTHR10963:SF22">
    <property type="entry name" value="GLYCOSIDASE CRH2-RELATED"/>
    <property type="match status" value="1"/>
</dbReference>
<feature type="signal peptide" evidence="5">
    <location>
        <begin position="1"/>
        <end position="42"/>
    </location>
</feature>
<dbReference type="InterPro" id="IPR013320">
    <property type="entry name" value="ConA-like_dom_sf"/>
</dbReference>
<keyword evidence="3" id="KW-0326">Glycosidase</keyword>
<evidence type="ECO:0000313" key="9">
    <source>
        <dbReference type="Proteomes" id="UP000039324"/>
    </source>
</evidence>
<dbReference type="Proteomes" id="UP000039324">
    <property type="component" value="Unassembled WGS sequence"/>
</dbReference>
<geneLocation type="mitochondrion" evidence="8"/>
<keyword evidence="4" id="KW-0812">Transmembrane</keyword>
<evidence type="ECO:0000256" key="1">
    <source>
        <dbReference type="ARBA" id="ARBA00022729"/>
    </source>
</evidence>
<reference evidence="7 9" key="1">
    <citation type="submission" date="2015-02" db="EMBL/GenBank/DDBJ databases">
        <authorList>
            <person name="Chooi Y.-H."/>
        </authorList>
    </citation>
    <scope>NUCLEOTIDE SEQUENCE [LARGE SCALE GENOMIC DNA]</scope>
    <source>
        <strain evidence="7">E3</strain>
    </source>
</reference>
<evidence type="ECO:0000313" key="8">
    <source>
        <dbReference type="EMBL" id="SPQ93283.1"/>
    </source>
</evidence>
<dbReference type="EMBL" id="CDSF01000046">
    <property type="protein sequence ID" value="CEO96171.1"/>
    <property type="molecule type" value="Genomic_DNA"/>
</dbReference>
<accession>A0A0G4ILP8</accession>
<name>A0A0G4ILP8_PLABS</name>
<evidence type="ECO:0000313" key="10">
    <source>
        <dbReference type="Proteomes" id="UP000290189"/>
    </source>
</evidence>
<dbReference type="PROSITE" id="PS51762">
    <property type="entry name" value="GH16_2"/>
    <property type="match status" value="1"/>
</dbReference>
<evidence type="ECO:0000256" key="2">
    <source>
        <dbReference type="ARBA" id="ARBA00022801"/>
    </source>
</evidence>
<evidence type="ECO:0000313" key="7">
    <source>
        <dbReference type="EMBL" id="CEO96171.1"/>
    </source>
</evidence>
<feature type="transmembrane region" description="Helical" evidence="4">
    <location>
        <begin position="331"/>
        <end position="352"/>
    </location>
</feature>
<dbReference type="AlphaFoldDB" id="A0A0G4ILP8"/>
<dbReference type="InterPro" id="IPR050546">
    <property type="entry name" value="Glycosyl_Hydrlase_16"/>
</dbReference>
<feature type="chain" id="PRO_5033223287" description="GH16 domain-containing protein" evidence="5">
    <location>
        <begin position="43"/>
        <end position="353"/>
    </location>
</feature>
<dbReference type="Pfam" id="PF00722">
    <property type="entry name" value="Glyco_hydro_16"/>
    <property type="match status" value="1"/>
</dbReference>
<keyword evidence="1 5" id="KW-0732">Signal</keyword>
<gene>
    <name evidence="7" type="ORF">PBRA_004861</name>
    <name evidence="8" type="ORF">PLBR_LOCUS498</name>
</gene>
<dbReference type="EMBL" id="OVEO01000001">
    <property type="protein sequence ID" value="SPQ93283.1"/>
    <property type="molecule type" value="Genomic_DNA"/>
</dbReference>
<keyword evidence="9" id="KW-1185">Reference proteome</keyword>
<dbReference type="InterPro" id="IPR000757">
    <property type="entry name" value="Beta-glucanase-like"/>
</dbReference>
<dbReference type="Proteomes" id="UP000290189">
    <property type="component" value="Unassembled WGS sequence"/>
</dbReference>
<dbReference type="OrthoDB" id="4781at2759"/>
<evidence type="ECO:0000256" key="5">
    <source>
        <dbReference type="SAM" id="SignalP"/>
    </source>
</evidence>
<dbReference type="STRING" id="37360.A0A0G4ILP8"/>
<dbReference type="PANTHER" id="PTHR10963">
    <property type="entry name" value="GLYCOSYL HYDROLASE-RELATED"/>
    <property type="match status" value="1"/>
</dbReference>
<proteinExistence type="predicted"/>
<evidence type="ECO:0000256" key="3">
    <source>
        <dbReference type="ARBA" id="ARBA00023295"/>
    </source>
</evidence>
<reference evidence="8 10" key="2">
    <citation type="submission" date="2018-03" db="EMBL/GenBank/DDBJ databases">
        <authorList>
            <person name="Fogelqvist J."/>
        </authorList>
    </citation>
    <scope>NUCLEOTIDE SEQUENCE [LARGE SCALE GENOMIC DNA]</scope>
</reference>
<keyword evidence="2" id="KW-0378">Hydrolase</keyword>
<sequence length="353" mass="38797">MTEYVVNSKGSPQRPSKAAIISSPMCVRLLVCFAVVVEVTRAQLPWIPCQTPDNKDPSKCLFDGEFCNWATDFVNFDNEAVWFHDYAEKPVPSASAQFVIEGGDPTIVDGQLKIPMKYPKNLEEASTGTVVSTARFLHYGVVSATFNQSGVDGVVTSFITMSNTEDEIDIEIVGADRYNIQYNWYWHAMLVKNRDGASAHGRLVTVPYDTALNLLTHTIDWNEDRIIWLVNGVEYYRVHNPGDGNFPSDPSRISFGIWQTPLASDWAGFTNYSAWDPEEPPFVVFSDMSVSCAAKNGPPAVVSKRPPPTKAPDPVCTDVLNCLFGPVVSEAPAETIIVTGALILVVTAVLLVL</sequence>